<evidence type="ECO:0000313" key="1">
    <source>
        <dbReference type="EMBL" id="APG91861.1"/>
    </source>
</evidence>
<dbReference type="STRING" id="194963.SAMCFNEI73_Ch2583"/>
<accession>A0A1L3LP52</accession>
<protein>
    <submittedName>
        <fullName evidence="1">Uncharacterized protein</fullName>
    </submittedName>
</protein>
<dbReference type="EMBL" id="CP013107">
    <property type="protein sequence ID" value="APG91861.1"/>
    <property type="molecule type" value="Genomic_DNA"/>
</dbReference>
<sequence length="50" mass="5401">MFQAFQGSGIYLGSIDLPSVWLSCTIACGKRLILRQTPASRLMPKASDGD</sequence>
<dbReference type="Proteomes" id="UP000182306">
    <property type="component" value="Chromosome"/>
</dbReference>
<name>A0A1L3LP52_9HYPH</name>
<reference evidence="1 2" key="1">
    <citation type="submission" date="2015-10" db="EMBL/GenBank/DDBJ databases">
        <title>Genomic differences between typical nodule nitrogen-fixing rhizobial strains and those coming from bean seeds.</title>
        <authorList>
            <person name="Peralta H."/>
            <person name="Aguilar-Vera A."/>
            <person name="Diaz R."/>
            <person name="Mora Y."/>
            <person name="Martinez-Batallar G."/>
            <person name="Salazar E."/>
            <person name="Vargas-Lagunas C."/>
            <person name="Encarnacion S."/>
            <person name="Girard L."/>
            <person name="Mora J."/>
        </authorList>
    </citation>
    <scope>NUCLEOTIDE SEQUENCE [LARGE SCALE GENOMIC DNA]</scope>
    <source>
        <strain evidence="1 2">CFNEI 73</strain>
    </source>
</reference>
<evidence type="ECO:0000313" key="2">
    <source>
        <dbReference type="Proteomes" id="UP000182306"/>
    </source>
</evidence>
<organism evidence="1 2">
    <name type="scientific">Sinorhizobium americanum</name>
    <dbReference type="NCBI Taxonomy" id="194963"/>
    <lineage>
        <taxon>Bacteria</taxon>
        <taxon>Pseudomonadati</taxon>
        <taxon>Pseudomonadota</taxon>
        <taxon>Alphaproteobacteria</taxon>
        <taxon>Hyphomicrobiales</taxon>
        <taxon>Rhizobiaceae</taxon>
        <taxon>Sinorhizobium/Ensifer group</taxon>
        <taxon>Sinorhizobium</taxon>
    </lineage>
</organism>
<keyword evidence="2" id="KW-1185">Reference proteome</keyword>
<dbReference type="KEGG" id="same:SAMCFNEI73_Ch2583"/>
<dbReference type="AlphaFoldDB" id="A0A1L3LP52"/>
<proteinExistence type="predicted"/>
<gene>
    <name evidence="1" type="ORF">SAMCFNEI73_Ch2583</name>
</gene>